<evidence type="ECO:0000256" key="1">
    <source>
        <dbReference type="ARBA" id="ARBA00004123"/>
    </source>
</evidence>
<evidence type="ECO:0000313" key="21">
    <source>
        <dbReference type="EMBL" id="RMX43446.1"/>
    </source>
</evidence>
<dbReference type="GO" id="GO:0016052">
    <property type="term" value="P:carbohydrate catabolic process"/>
    <property type="evidence" value="ECO:0007669"/>
    <property type="project" value="TreeGrafter"/>
</dbReference>
<feature type="transmembrane region" description="Helical" evidence="20">
    <location>
        <begin position="376"/>
        <end position="404"/>
    </location>
</feature>
<dbReference type="InterPro" id="IPR002915">
    <property type="entry name" value="DeoC/FbaB/LacD_aldolase"/>
</dbReference>
<keyword evidence="13" id="KW-0704">Schiff base</keyword>
<keyword evidence="9 20" id="KW-1133">Transmembrane helix</keyword>
<evidence type="ECO:0000256" key="12">
    <source>
        <dbReference type="ARBA" id="ARBA00023242"/>
    </source>
</evidence>
<evidence type="ECO:0000256" key="10">
    <source>
        <dbReference type="ARBA" id="ARBA00023136"/>
    </source>
</evidence>
<feature type="transmembrane region" description="Helical" evidence="20">
    <location>
        <begin position="435"/>
        <end position="455"/>
    </location>
</feature>
<evidence type="ECO:0000313" key="22">
    <source>
        <dbReference type="Proteomes" id="UP000275408"/>
    </source>
</evidence>
<name>A0A3M6TQ11_POCDA</name>
<evidence type="ECO:0000256" key="14">
    <source>
        <dbReference type="ARBA" id="ARBA00031814"/>
    </source>
</evidence>
<dbReference type="SUPFAM" id="SSF51569">
    <property type="entry name" value="Aldolase"/>
    <property type="match status" value="1"/>
</dbReference>
<dbReference type="FunFam" id="3.20.20.70:FF:000103">
    <property type="entry name" value="Putative deoxyribose-phosphate aldolase"/>
    <property type="match status" value="1"/>
</dbReference>
<evidence type="ECO:0000256" key="3">
    <source>
        <dbReference type="ARBA" id="ARBA00004463"/>
    </source>
</evidence>
<dbReference type="EC" id="4.1.2.4" evidence="6"/>
<keyword evidence="11" id="KW-0456">Lyase</keyword>
<dbReference type="GO" id="GO:0004139">
    <property type="term" value="F:deoxyribose-phosphate aldolase activity"/>
    <property type="evidence" value="ECO:0007669"/>
    <property type="project" value="UniProtKB-EC"/>
</dbReference>
<dbReference type="EMBL" id="RCHS01003197">
    <property type="protein sequence ID" value="RMX43446.1"/>
    <property type="molecule type" value="Genomic_DNA"/>
</dbReference>
<feature type="transmembrane region" description="Helical" evidence="20">
    <location>
        <begin position="475"/>
        <end position="498"/>
    </location>
</feature>
<dbReference type="NCBIfam" id="TIGR00126">
    <property type="entry name" value="deoC"/>
    <property type="match status" value="1"/>
</dbReference>
<comment type="pathway">
    <text evidence="4">Carbohydrate degradation; 2-deoxy-D-ribose 1-phosphate degradation; D-glyceraldehyde 3-phosphate and acetaldehyde from 2-deoxy-alpha-D-ribose 1-phosphate: step 2/2.</text>
</comment>
<dbReference type="Proteomes" id="UP000275408">
    <property type="component" value="Unassembled WGS sequence"/>
</dbReference>
<evidence type="ECO:0000256" key="2">
    <source>
        <dbReference type="ARBA" id="ARBA00004141"/>
    </source>
</evidence>
<sequence length="557" mass="61589">MSSHLVRNPGIPLDLEWVGRTRVNLPAVKRRADTLKTRRSVKKQWQAAWLLRAVTCIDLTTLSGDDTATNVSRLCFKAQNPVRKDLLESMGMADKGITTGAICVYPSRVPDAVKTLENLNSKVPIASVAAGFPAGQTPLKQRLEEIETAVASGATEIDIVISRAFVLEGNWEALYNEVQAMRKACEEAHLKTIIATGELGSLTNVYKASLVSMMAGSDFIKTSTGKESVNATFPVALVMVRAVRDYYQQTGHKVGFKPAGGIRSAKDALTWLSLMKEELGDDWTHPDLFRIGASSLLGDIERQLFHFVTGSYITYMIYNVTVYFDPKAVMSNLDQDNPVKLTDVVFSIVAFACTTTQGIQCLMYDRGSQEIHRSTIAICAGCLLALVVLTVLSLFGILGSWFVVLQYCGYVKFIVSFGTYSPQVWLNFKRKSTEGFHIGGVLLDFGGGVLSLLQMDLYCFIEHSNNQLTGNIPKMALAVSTLLFNIILIWQHYVFYLGNEHRSSDSEKEPLLRGERSNEFYTVNVHAEDGDYIVISFQDSEEESTTQRAAGSQESLV</sequence>
<protein>
    <recommendedName>
        <fullName evidence="19">Deoxyribose-phosphate aldolase</fullName>
        <ecNumber evidence="6">4.1.2.4</ecNumber>
    </recommendedName>
    <alternativeName>
        <fullName evidence="15">2-deoxy-D-ribose 5-phosphate aldolase</fullName>
    </alternativeName>
    <alternativeName>
        <fullName evidence="14">Phosphodeoxyriboaldolase</fullName>
    </alternativeName>
</protein>
<evidence type="ECO:0000256" key="17">
    <source>
        <dbReference type="ARBA" id="ARBA00054733"/>
    </source>
</evidence>
<proteinExistence type="inferred from homology"/>
<evidence type="ECO:0000256" key="8">
    <source>
        <dbReference type="ARBA" id="ARBA00022692"/>
    </source>
</evidence>
<dbReference type="UniPathway" id="UPA00002">
    <property type="reaction ID" value="UER00468"/>
</dbReference>
<dbReference type="Gene3D" id="3.20.20.70">
    <property type="entry name" value="Aldolase class I"/>
    <property type="match status" value="1"/>
</dbReference>
<reference evidence="21 22" key="1">
    <citation type="journal article" date="2018" name="Sci. Rep.">
        <title>Comparative analysis of the Pocillopora damicornis genome highlights role of immune system in coral evolution.</title>
        <authorList>
            <person name="Cunning R."/>
            <person name="Bay R.A."/>
            <person name="Gillette P."/>
            <person name="Baker A.C."/>
            <person name="Traylor-Knowles N."/>
        </authorList>
    </citation>
    <scope>NUCLEOTIDE SEQUENCE [LARGE SCALE GENOMIC DNA]</scope>
    <source>
        <strain evidence="21">RSMAS</strain>
        <tissue evidence="21">Whole animal</tissue>
    </source>
</reference>
<evidence type="ECO:0000256" key="15">
    <source>
        <dbReference type="ARBA" id="ARBA00032755"/>
    </source>
</evidence>
<dbReference type="InterPro" id="IPR006603">
    <property type="entry name" value="PQ-loop_rpt"/>
</dbReference>
<feature type="transmembrane region" description="Helical" evidence="20">
    <location>
        <begin position="410"/>
        <end position="428"/>
    </location>
</feature>
<dbReference type="GO" id="GO:0016020">
    <property type="term" value="C:membrane"/>
    <property type="evidence" value="ECO:0007669"/>
    <property type="project" value="UniProtKB-SubCell"/>
</dbReference>
<keyword evidence="7" id="KW-0963">Cytoplasm</keyword>
<comment type="subunit">
    <text evidence="18">Interacts with YBX1.</text>
</comment>
<comment type="subcellular location">
    <subcellularLocation>
        <location evidence="3">Cytoplasmic granule</location>
    </subcellularLocation>
    <subcellularLocation>
        <location evidence="2">Membrane</location>
        <topology evidence="2">Multi-pass membrane protein</topology>
    </subcellularLocation>
    <subcellularLocation>
        <location evidence="1">Nucleus</location>
    </subcellularLocation>
</comment>
<evidence type="ECO:0000256" key="9">
    <source>
        <dbReference type="ARBA" id="ARBA00022989"/>
    </source>
</evidence>
<keyword evidence="8 20" id="KW-0812">Transmembrane</keyword>
<evidence type="ECO:0000256" key="20">
    <source>
        <dbReference type="SAM" id="Phobius"/>
    </source>
</evidence>
<evidence type="ECO:0000256" key="11">
    <source>
        <dbReference type="ARBA" id="ARBA00023239"/>
    </source>
</evidence>
<dbReference type="GO" id="GO:0005737">
    <property type="term" value="C:cytoplasm"/>
    <property type="evidence" value="ECO:0007669"/>
    <property type="project" value="InterPro"/>
</dbReference>
<dbReference type="SMART" id="SM00679">
    <property type="entry name" value="CTNS"/>
    <property type="match status" value="1"/>
</dbReference>
<feature type="transmembrane region" description="Helical" evidence="20">
    <location>
        <begin position="304"/>
        <end position="324"/>
    </location>
</feature>
<comment type="catalytic activity">
    <reaction evidence="16">
        <text>2-deoxy-D-ribose 5-phosphate = D-glyceraldehyde 3-phosphate + acetaldehyde</text>
        <dbReference type="Rhea" id="RHEA:12821"/>
        <dbReference type="ChEBI" id="CHEBI:15343"/>
        <dbReference type="ChEBI" id="CHEBI:59776"/>
        <dbReference type="ChEBI" id="CHEBI:62877"/>
        <dbReference type="EC" id="4.1.2.4"/>
    </reaction>
</comment>
<evidence type="ECO:0000256" key="5">
    <source>
        <dbReference type="ARBA" id="ARBA00009473"/>
    </source>
</evidence>
<dbReference type="OrthoDB" id="70823at2759"/>
<comment type="caution">
    <text evidence="21">The sequence shown here is derived from an EMBL/GenBank/DDBJ whole genome shotgun (WGS) entry which is preliminary data.</text>
</comment>
<keyword evidence="10 20" id="KW-0472">Membrane</keyword>
<evidence type="ECO:0000256" key="13">
    <source>
        <dbReference type="ARBA" id="ARBA00023270"/>
    </source>
</evidence>
<dbReference type="Pfam" id="PF04193">
    <property type="entry name" value="PQ-loop"/>
    <property type="match status" value="1"/>
</dbReference>
<dbReference type="PANTHER" id="PTHR10889">
    <property type="entry name" value="DEOXYRIBOSE-PHOSPHATE ALDOLASE"/>
    <property type="match status" value="1"/>
</dbReference>
<dbReference type="SMART" id="SM01133">
    <property type="entry name" value="DeoC"/>
    <property type="match status" value="1"/>
</dbReference>
<dbReference type="InterPro" id="IPR011343">
    <property type="entry name" value="DeoC"/>
</dbReference>
<dbReference type="Gene3D" id="1.20.1280.290">
    <property type="match status" value="1"/>
</dbReference>
<comment type="function">
    <text evidence="17">Catalyzes a reversible aldol reaction between acetaldehyde and D-glyceraldehyde 3-phosphate to generate 2-deoxy-D-ribose 5-phosphate. Participates in stress granule (SG) assembly. May allow ATP production from extracellular deoxyinosine in conditions of energy deprivation.</text>
</comment>
<dbReference type="Pfam" id="PF01791">
    <property type="entry name" value="DeoC"/>
    <property type="match status" value="1"/>
</dbReference>
<keyword evidence="22" id="KW-1185">Reference proteome</keyword>
<evidence type="ECO:0000256" key="6">
    <source>
        <dbReference type="ARBA" id="ARBA00012515"/>
    </source>
</evidence>
<evidence type="ECO:0000256" key="16">
    <source>
        <dbReference type="ARBA" id="ARBA00048791"/>
    </source>
</evidence>
<dbReference type="AlphaFoldDB" id="A0A3M6TQ11"/>
<evidence type="ECO:0000256" key="19">
    <source>
        <dbReference type="ARBA" id="ARBA00068105"/>
    </source>
</evidence>
<accession>A0A3M6TQ11</accession>
<evidence type="ECO:0000256" key="7">
    <source>
        <dbReference type="ARBA" id="ARBA00022490"/>
    </source>
</evidence>
<organism evidence="21 22">
    <name type="scientific">Pocillopora damicornis</name>
    <name type="common">Cauliflower coral</name>
    <name type="synonym">Millepora damicornis</name>
    <dbReference type="NCBI Taxonomy" id="46731"/>
    <lineage>
        <taxon>Eukaryota</taxon>
        <taxon>Metazoa</taxon>
        <taxon>Cnidaria</taxon>
        <taxon>Anthozoa</taxon>
        <taxon>Hexacorallia</taxon>
        <taxon>Scleractinia</taxon>
        <taxon>Astrocoeniina</taxon>
        <taxon>Pocilloporidae</taxon>
        <taxon>Pocillopora</taxon>
    </lineage>
</organism>
<evidence type="ECO:0000256" key="18">
    <source>
        <dbReference type="ARBA" id="ARBA00061866"/>
    </source>
</evidence>
<keyword evidence="12" id="KW-0539">Nucleus</keyword>
<evidence type="ECO:0000256" key="4">
    <source>
        <dbReference type="ARBA" id="ARBA00004816"/>
    </source>
</evidence>
<gene>
    <name evidence="21" type="ORF">pdam_00001909</name>
</gene>
<dbReference type="GO" id="GO:0009264">
    <property type="term" value="P:deoxyribonucleotide catabolic process"/>
    <property type="evidence" value="ECO:0007669"/>
    <property type="project" value="InterPro"/>
</dbReference>
<dbReference type="GO" id="GO:0046386">
    <property type="term" value="P:deoxyribose phosphate catabolic process"/>
    <property type="evidence" value="ECO:0007669"/>
    <property type="project" value="UniProtKB-UniPathway"/>
</dbReference>
<dbReference type="GO" id="GO:0005634">
    <property type="term" value="C:nucleus"/>
    <property type="evidence" value="ECO:0007669"/>
    <property type="project" value="UniProtKB-SubCell"/>
</dbReference>
<dbReference type="PANTHER" id="PTHR10889:SF3">
    <property type="entry name" value="DEOXYRIBOSE-PHOSPHATE ALDOLASE"/>
    <property type="match status" value="1"/>
</dbReference>
<dbReference type="STRING" id="46731.A0A3M6TQ11"/>
<comment type="similarity">
    <text evidence="5">Belongs to the DeoC/FbaB aldolase family. DeoC type 2 subfamily.</text>
</comment>
<dbReference type="CDD" id="cd00959">
    <property type="entry name" value="DeoC"/>
    <property type="match status" value="1"/>
</dbReference>
<feature type="transmembrane region" description="Helical" evidence="20">
    <location>
        <begin position="344"/>
        <end position="364"/>
    </location>
</feature>
<dbReference type="InterPro" id="IPR013785">
    <property type="entry name" value="Aldolase_TIM"/>
</dbReference>